<organism evidence="1 2">
    <name type="scientific">Amedibacterium intestinale</name>
    <dbReference type="NCBI Taxonomy" id="2583452"/>
    <lineage>
        <taxon>Bacteria</taxon>
        <taxon>Bacillati</taxon>
        <taxon>Bacillota</taxon>
        <taxon>Erysipelotrichia</taxon>
        <taxon>Erysipelotrichales</taxon>
        <taxon>Erysipelotrichaceae</taxon>
        <taxon>Amedibacterium</taxon>
    </lineage>
</organism>
<dbReference type="InterPro" id="IPR010985">
    <property type="entry name" value="Ribbon_hlx_hlx"/>
</dbReference>
<protein>
    <recommendedName>
        <fullName evidence="3">CopG family transcriptional regulator</fullName>
    </recommendedName>
</protein>
<proteinExistence type="predicted"/>
<dbReference type="AlphaFoldDB" id="A0A6N4TEA5"/>
<gene>
    <name evidence="1" type="ORF">Aargi30884_01710</name>
</gene>
<dbReference type="SUPFAM" id="SSF47598">
    <property type="entry name" value="Ribbon-helix-helix"/>
    <property type="match status" value="1"/>
</dbReference>
<sequence>MLSIRLNPQAEKELKEIAKFEGVSVSDYVRKIINEKLEDMYDMKLAEEAHMGYINNPETFSHDEVGKRLGIK</sequence>
<name>A0A6N4TEA5_9FIRM</name>
<dbReference type="Proteomes" id="UP000464754">
    <property type="component" value="Chromosome"/>
</dbReference>
<keyword evidence="2" id="KW-1185">Reference proteome</keyword>
<dbReference type="Pfam" id="PF19807">
    <property type="entry name" value="DUF6290"/>
    <property type="match status" value="1"/>
</dbReference>
<reference evidence="2" key="1">
    <citation type="submission" date="2019-05" db="EMBL/GenBank/DDBJ databases">
        <title>Complete genome sequencing of Absiella argi strain JCM 30884.</title>
        <authorList>
            <person name="Sakamoto M."/>
            <person name="Murakami T."/>
            <person name="Mori H."/>
        </authorList>
    </citation>
    <scope>NUCLEOTIDE SEQUENCE [LARGE SCALE GENOMIC DNA]</scope>
    <source>
        <strain evidence="2">JCM 30884</strain>
    </source>
</reference>
<dbReference type="EMBL" id="AP019695">
    <property type="protein sequence ID" value="BBK21268.1"/>
    <property type="molecule type" value="Genomic_DNA"/>
</dbReference>
<dbReference type="KEGG" id="aarg:Aargi30884_01710"/>
<evidence type="ECO:0008006" key="3">
    <source>
        <dbReference type="Google" id="ProtNLM"/>
    </source>
</evidence>
<evidence type="ECO:0000313" key="2">
    <source>
        <dbReference type="Proteomes" id="UP000464754"/>
    </source>
</evidence>
<dbReference type="InterPro" id="IPR046257">
    <property type="entry name" value="DUF6290"/>
</dbReference>
<dbReference type="GO" id="GO:0006355">
    <property type="term" value="P:regulation of DNA-templated transcription"/>
    <property type="evidence" value="ECO:0007669"/>
    <property type="project" value="InterPro"/>
</dbReference>
<dbReference type="RefSeq" id="WP_118278040.1">
    <property type="nucleotide sequence ID" value="NZ_AP019695.1"/>
</dbReference>
<dbReference type="NCBIfam" id="NF046040">
    <property type="entry name" value="RelB_antitoxin"/>
    <property type="match status" value="1"/>
</dbReference>
<accession>A0A6N4TEA5</accession>
<evidence type="ECO:0000313" key="1">
    <source>
        <dbReference type="EMBL" id="BBK21268.1"/>
    </source>
</evidence>